<feature type="repeat" description="TPR" evidence="5">
    <location>
        <begin position="124"/>
        <end position="157"/>
    </location>
</feature>
<dbReference type="Proteomes" id="UP000285575">
    <property type="component" value="Unassembled WGS sequence"/>
</dbReference>
<dbReference type="InterPro" id="IPR056413">
    <property type="entry name" value="TPR_CcmH_CycH"/>
</dbReference>
<dbReference type="InterPro" id="IPR019734">
    <property type="entry name" value="TPR_rpt"/>
</dbReference>
<dbReference type="RefSeq" id="WP_128229692.1">
    <property type="nucleotide sequence ID" value="NZ_SACR01000004.1"/>
</dbReference>
<keyword evidence="10" id="KW-1185">Reference proteome</keyword>
<dbReference type="AlphaFoldDB" id="A0A437RFS1"/>
<feature type="domain" description="Cytochrome c-type biogenesis protein H Ig-like" evidence="7">
    <location>
        <begin position="281"/>
        <end position="382"/>
    </location>
</feature>
<dbReference type="EMBL" id="SACR01000004">
    <property type="protein sequence ID" value="RVU45603.1"/>
    <property type="molecule type" value="Genomic_DNA"/>
</dbReference>
<comment type="subcellular location">
    <subcellularLocation>
        <location evidence="1">Cell envelope</location>
    </subcellularLocation>
</comment>
<protein>
    <submittedName>
        <fullName evidence="9">C-type cytochrome biogenesis protein CcmI</fullName>
    </submittedName>
</protein>
<dbReference type="InterPro" id="IPR011990">
    <property type="entry name" value="TPR-like_helical_dom_sf"/>
</dbReference>
<reference evidence="9 10" key="1">
    <citation type="submission" date="2019-01" db="EMBL/GenBank/DDBJ databases">
        <authorList>
            <person name="Chen W.-M."/>
        </authorList>
    </citation>
    <scope>NUCLEOTIDE SEQUENCE [LARGE SCALE GENOMIC DNA]</scope>
    <source>
        <strain evidence="9 10">KYPY4</strain>
    </source>
</reference>
<dbReference type="InterPro" id="IPR056412">
    <property type="entry name" value="Ig_CycH"/>
</dbReference>
<evidence type="ECO:0000256" key="5">
    <source>
        <dbReference type="PROSITE-ProRule" id="PRU00339"/>
    </source>
</evidence>
<evidence type="ECO:0000256" key="6">
    <source>
        <dbReference type="SAM" id="Phobius"/>
    </source>
</evidence>
<dbReference type="GO" id="GO:0030313">
    <property type="term" value="C:cell envelope"/>
    <property type="evidence" value="ECO:0007669"/>
    <property type="project" value="UniProtKB-SubCell"/>
</dbReference>
<gene>
    <name evidence="9" type="primary">ccmI</name>
    <name evidence="9" type="ORF">EOE66_15990</name>
</gene>
<keyword evidence="3" id="KW-0201">Cytochrome c-type biogenesis</keyword>
<name>A0A437RFS1_9BURK</name>
<dbReference type="Gene3D" id="1.25.40.10">
    <property type="entry name" value="Tetratricopeptide repeat domain"/>
    <property type="match status" value="1"/>
</dbReference>
<dbReference type="PROSITE" id="PS50005">
    <property type="entry name" value="TPR"/>
    <property type="match status" value="1"/>
</dbReference>
<evidence type="ECO:0000313" key="9">
    <source>
        <dbReference type="EMBL" id="RVU45603.1"/>
    </source>
</evidence>
<evidence type="ECO:0000313" key="10">
    <source>
        <dbReference type="Proteomes" id="UP000285575"/>
    </source>
</evidence>
<dbReference type="InterPro" id="IPR051263">
    <property type="entry name" value="C-type_cytochrome_biogenesis"/>
</dbReference>
<dbReference type="NCBIfam" id="TIGR03142">
    <property type="entry name" value="cytochro_ccmI"/>
    <property type="match status" value="1"/>
</dbReference>
<evidence type="ECO:0000256" key="3">
    <source>
        <dbReference type="ARBA" id="ARBA00022748"/>
    </source>
</evidence>
<accession>A0A437RFS1</accession>
<organism evidence="9 10">
    <name type="scientific">Rubrivivax rivuli</name>
    <dbReference type="NCBI Taxonomy" id="1862385"/>
    <lineage>
        <taxon>Bacteria</taxon>
        <taxon>Pseudomonadati</taxon>
        <taxon>Pseudomonadota</taxon>
        <taxon>Betaproteobacteria</taxon>
        <taxon>Burkholderiales</taxon>
        <taxon>Sphaerotilaceae</taxon>
        <taxon>Rubrivivax</taxon>
    </lineage>
</organism>
<dbReference type="OrthoDB" id="9776053at2"/>
<evidence type="ECO:0000256" key="4">
    <source>
        <dbReference type="ARBA" id="ARBA00022803"/>
    </source>
</evidence>
<dbReference type="Pfam" id="PF23892">
    <property type="entry name" value="Ig_CycH"/>
    <property type="match status" value="1"/>
</dbReference>
<dbReference type="InterPro" id="IPR017560">
    <property type="entry name" value="Cyt_c_biogenesis_CcmI"/>
</dbReference>
<dbReference type="PANTHER" id="PTHR47870">
    <property type="entry name" value="CYTOCHROME C-TYPE BIOGENESIS PROTEIN CCMH"/>
    <property type="match status" value="1"/>
</dbReference>
<evidence type="ECO:0000256" key="1">
    <source>
        <dbReference type="ARBA" id="ARBA00004196"/>
    </source>
</evidence>
<proteinExistence type="predicted"/>
<keyword evidence="6" id="KW-0472">Membrane</keyword>
<dbReference type="Pfam" id="PF23914">
    <property type="entry name" value="TPR_CcmH_CycH"/>
    <property type="match status" value="1"/>
</dbReference>
<feature type="domain" description="Cytochrome c-type biogenesis protein H TPR" evidence="8">
    <location>
        <begin position="98"/>
        <end position="229"/>
    </location>
</feature>
<keyword evidence="4 5" id="KW-0802">TPR repeat</keyword>
<feature type="transmembrane region" description="Helical" evidence="6">
    <location>
        <begin position="58"/>
        <end position="77"/>
    </location>
</feature>
<dbReference type="PANTHER" id="PTHR47870:SF1">
    <property type="entry name" value="CYTOCHROME C-TYPE BIOGENESIS PROTEIN CCMH"/>
    <property type="match status" value="1"/>
</dbReference>
<evidence type="ECO:0000256" key="2">
    <source>
        <dbReference type="ARBA" id="ARBA00022737"/>
    </source>
</evidence>
<evidence type="ECO:0000259" key="8">
    <source>
        <dbReference type="Pfam" id="PF23914"/>
    </source>
</evidence>
<comment type="caution">
    <text evidence="9">The sequence shown here is derived from an EMBL/GenBank/DDBJ whole genome shotgun (WGS) entry which is preliminary data.</text>
</comment>
<evidence type="ECO:0000259" key="7">
    <source>
        <dbReference type="Pfam" id="PF23892"/>
    </source>
</evidence>
<keyword evidence="6" id="KW-1133">Transmembrane helix</keyword>
<dbReference type="GO" id="GO:0017004">
    <property type="term" value="P:cytochrome complex assembly"/>
    <property type="evidence" value="ECO:0007669"/>
    <property type="project" value="UniProtKB-KW"/>
</dbReference>
<keyword evidence="2" id="KW-0677">Repeat</keyword>
<keyword evidence="6" id="KW-0812">Transmembrane</keyword>
<dbReference type="SMART" id="SM00028">
    <property type="entry name" value="TPR"/>
    <property type="match status" value="2"/>
</dbReference>
<dbReference type="SUPFAM" id="SSF48452">
    <property type="entry name" value="TPR-like"/>
    <property type="match status" value="1"/>
</dbReference>
<sequence>MNAPIDTLRQRLQQLKTLHDEGTLSAEAYAEARTPLERQLLDHVMVAGPAPERPSRRLVGGSVAAVLALAVAGYAVFGSPGLPSAGAPGSASPAAAAAPQLTEQEFIAAVDKLAARMKEEPGNAEGWGLLARSYVRLGRHADAVPAFAKAVAIVGDDPSLLVDWADALAMSNGRVLEGEPLALVERALKSDPDNGKGLALSGTAAFNRKDYKLAVQRWERLASVSPPDSSFLPQLQSSIDEARSLAGLPPGPRVAAAAAPAPGIAAATPGSASAAASGAVITGTVRLAPALAAQARPEDVVFVFARPAEGARMPLAILRYQVKDLPVSFRLDDSLAMSPAMKLSAFAQVVVTARVSKSGQAAPAPGDLSGQSPAVANQTQGLVVEINEVVKP</sequence>